<proteinExistence type="predicted"/>
<evidence type="ECO:0000256" key="1">
    <source>
        <dbReference type="SAM" id="MobiDB-lite"/>
    </source>
</evidence>
<feature type="compositionally biased region" description="Polar residues" evidence="1">
    <location>
        <begin position="168"/>
        <end position="184"/>
    </location>
</feature>
<reference evidence="3" key="1">
    <citation type="submission" date="2016-11" db="UniProtKB">
        <authorList>
            <consortium name="WormBaseParasite"/>
        </authorList>
    </citation>
    <scope>IDENTIFICATION</scope>
</reference>
<evidence type="ECO:0000313" key="2">
    <source>
        <dbReference type="Proteomes" id="UP000095280"/>
    </source>
</evidence>
<dbReference type="Proteomes" id="UP000095280">
    <property type="component" value="Unplaced"/>
</dbReference>
<dbReference type="AlphaFoldDB" id="A0A1I8GGQ6"/>
<organism evidence="2 3">
    <name type="scientific">Macrostomum lignano</name>
    <dbReference type="NCBI Taxonomy" id="282301"/>
    <lineage>
        <taxon>Eukaryota</taxon>
        <taxon>Metazoa</taxon>
        <taxon>Spiralia</taxon>
        <taxon>Lophotrochozoa</taxon>
        <taxon>Platyhelminthes</taxon>
        <taxon>Rhabditophora</taxon>
        <taxon>Macrostomorpha</taxon>
        <taxon>Macrostomida</taxon>
        <taxon>Macrostomidae</taxon>
        <taxon>Macrostomum</taxon>
    </lineage>
</organism>
<evidence type="ECO:0000313" key="3">
    <source>
        <dbReference type="WBParaSite" id="maker-uti_cns_0001958-snap-gene-0.34-mRNA-1"/>
    </source>
</evidence>
<sequence>LAVRNMRRSVSLHIEFDTHAVEFKSWLNEQKLRIGAVINKSNNQTYLNQSADVLDGEKTKEKLRQLMDINKCFNESEKKWLMNPRFNGRDLIESCKGNSNLQRETKSQISAMESLSKQAKERLKEEIRTATTQLASIHTRIESKLESFELASQTFFEKKKVTALSTENLLSTPRESQHPPQYQTEFRPKTFSPH</sequence>
<feature type="region of interest" description="Disordered" evidence="1">
    <location>
        <begin position="168"/>
        <end position="194"/>
    </location>
</feature>
<protein>
    <submittedName>
        <fullName evidence="3">Relaxase</fullName>
    </submittedName>
</protein>
<dbReference type="WBParaSite" id="maker-uti_cns_0001958-snap-gene-0.34-mRNA-1">
    <property type="protein sequence ID" value="maker-uti_cns_0001958-snap-gene-0.34-mRNA-1"/>
    <property type="gene ID" value="maker-uti_cns_0001958-snap-gene-0.34"/>
</dbReference>
<accession>A0A1I8GGQ6</accession>
<keyword evidence="2" id="KW-1185">Reference proteome</keyword>
<name>A0A1I8GGQ6_9PLAT</name>